<organism evidence="2 3">
    <name type="scientific">Sulfitobacter alexandrii</name>
    <dbReference type="NCBI Taxonomy" id="1917485"/>
    <lineage>
        <taxon>Bacteria</taxon>
        <taxon>Pseudomonadati</taxon>
        <taxon>Pseudomonadota</taxon>
        <taxon>Alphaproteobacteria</taxon>
        <taxon>Rhodobacterales</taxon>
        <taxon>Roseobacteraceae</taxon>
        <taxon>Sulfitobacter</taxon>
    </lineage>
</organism>
<dbReference type="PANTHER" id="PTHR32027">
    <property type="entry name" value="CYTOSINE DEAMINASE"/>
    <property type="match status" value="1"/>
</dbReference>
<evidence type="ECO:0000313" key="2">
    <source>
        <dbReference type="EMBL" id="APE45465.1"/>
    </source>
</evidence>
<reference evidence="2 3" key="1">
    <citation type="submission" date="2016-11" db="EMBL/GenBank/DDBJ databases">
        <title>Complete genome sequence of Sulfitobacter sp. AM1-D1, a toxic bacteria associated with marine dinoflagellate Alexandrium minutum in East China Sea.</title>
        <authorList>
            <person name="Yang Q."/>
            <person name="Zhang X."/>
            <person name="Tian X."/>
        </authorList>
    </citation>
    <scope>NUCLEOTIDE SEQUENCE [LARGE SCALE GENOMIC DNA]</scope>
    <source>
        <strain evidence="2 3">AM1-D1</strain>
    </source>
</reference>
<accession>A0A1J0WM52</accession>
<dbReference type="Proteomes" id="UP000181897">
    <property type="component" value="Chromosome"/>
</dbReference>
<evidence type="ECO:0000259" key="1">
    <source>
        <dbReference type="Pfam" id="PF01979"/>
    </source>
</evidence>
<dbReference type="GO" id="GO:0035888">
    <property type="term" value="F:isoguanine deaminase activity"/>
    <property type="evidence" value="ECO:0007669"/>
    <property type="project" value="TreeGrafter"/>
</dbReference>
<dbReference type="Pfam" id="PF01979">
    <property type="entry name" value="Amidohydro_1"/>
    <property type="match status" value="1"/>
</dbReference>
<dbReference type="GO" id="GO:0006209">
    <property type="term" value="P:cytosine catabolic process"/>
    <property type="evidence" value="ECO:0007669"/>
    <property type="project" value="TreeGrafter"/>
</dbReference>
<dbReference type="KEGG" id="suam:BOO69_12450"/>
<keyword evidence="3" id="KW-1185">Reference proteome</keyword>
<dbReference type="InterPro" id="IPR006680">
    <property type="entry name" value="Amidohydro-rel"/>
</dbReference>
<dbReference type="Gene3D" id="3.20.20.140">
    <property type="entry name" value="Metal-dependent hydrolases"/>
    <property type="match status" value="1"/>
</dbReference>
<dbReference type="InterPro" id="IPR011059">
    <property type="entry name" value="Metal-dep_hydrolase_composite"/>
</dbReference>
<dbReference type="GO" id="GO:0004131">
    <property type="term" value="F:cytosine deaminase activity"/>
    <property type="evidence" value="ECO:0007669"/>
    <property type="project" value="TreeGrafter"/>
</dbReference>
<dbReference type="InterPro" id="IPR032466">
    <property type="entry name" value="Metal_Hydrolase"/>
</dbReference>
<sequence>MRATDAGADPRHVILPALTEVHVHLDKCHTAHRLPAVGGDLRKAIEAQANDRSNWTADDLRGRMGRGLAELAAAGCGQLRSHVDWSDDARAPLAWSILQEVAADAPLTVQASPLLGVDKLAREGLADAIGRQARAGGVLGGFVLDHADREAGVRAMFAAADRHGLALDFHVDEGLEQGLDGLALIARVAVETRFEGPVICGHACSLMNLSGDALRQTLDVVARAGLFVAALPTTNLYLQDRDRGTPDRRGLTRLHELRAAGVCTLIGTDNVRDAFCPVGRHDPRASLALAVMAAHLDPPLGDHLPMITTDAARALGLPKVEVDGATTADLRAFDAGSTDELLAAPHPPHALEDLLERAEP</sequence>
<dbReference type="AlphaFoldDB" id="A0A1J0WM52"/>
<dbReference type="SUPFAM" id="SSF51556">
    <property type="entry name" value="Metallo-dependent hydrolases"/>
    <property type="match status" value="1"/>
</dbReference>
<gene>
    <name evidence="2" type="ORF">BOO69_12450</name>
</gene>
<dbReference type="InterPro" id="IPR052349">
    <property type="entry name" value="Metallo-hydrolase_Enzymes"/>
</dbReference>
<dbReference type="STRING" id="1917485.BOO69_12450"/>
<evidence type="ECO:0000313" key="3">
    <source>
        <dbReference type="Proteomes" id="UP000181897"/>
    </source>
</evidence>
<dbReference type="Gene3D" id="2.30.40.10">
    <property type="entry name" value="Urease, subunit C, domain 1"/>
    <property type="match status" value="1"/>
</dbReference>
<name>A0A1J0WM52_9RHOB</name>
<dbReference type="EMBL" id="CP018076">
    <property type="protein sequence ID" value="APE45465.1"/>
    <property type="molecule type" value="Genomic_DNA"/>
</dbReference>
<feature type="domain" description="Amidohydrolase-related" evidence="1">
    <location>
        <begin position="13"/>
        <end position="320"/>
    </location>
</feature>
<protein>
    <recommendedName>
        <fullName evidence="1">Amidohydrolase-related domain-containing protein</fullName>
    </recommendedName>
</protein>
<proteinExistence type="predicted"/>
<dbReference type="PANTHER" id="PTHR32027:SF0">
    <property type="entry name" value="CYTOSINE DEAMINASE"/>
    <property type="match status" value="1"/>
</dbReference>